<keyword evidence="2" id="KW-1185">Reference proteome</keyword>
<dbReference type="RefSeq" id="WP_041060225.1">
    <property type="nucleotide sequence ID" value="NZ_JXAL01000003.1"/>
</dbReference>
<evidence type="ECO:0000313" key="1">
    <source>
        <dbReference type="EMBL" id="KIL36969.1"/>
    </source>
</evidence>
<accession>A0ABR5A7G3</accession>
<comment type="caution">
    <text evidence="1">The sequence shown here is derived from an EMBL/GenBank/DDBJ whole genome shotgun (WGS) entry which is preliminary data.</text>
</comment>
<protein>
    <recommendedName>
        <fullName evidence="3">Primase C-terminal 2 domain-containing protein</fullName>
    </recommendedName>
</protein>
<sequence>MISRNDELLENARWSIISFMKAITRGNLTQRHYEYWRESNGDPSRYMPADRISSMFKGGWSKAINYGTLVLANLERNNCVVSVQKAYKALGKIPSQSSYDKWYKKAVIGDKDIFSSSDILLIEGSWDAVITKAEVHIEEEKRLQIEAETRLPLDEETRLKIEEQEWLKAQEEKWLQIEQEKEIKSIAGKPKPAKRVAKSKSEKEISLLIKQIRYLSKRINRKPSIPEWNTYATVHEFQQVNKRSVSTELQSWIDTSSNKDFDFSVKFYKPDAIMCIRRCQVARPFTHLPLLHHYAAYFRWKERQSFPTPSLTDIDLLFGNWRNALVQAGLWY</sequence>
<organism evidence="1 2">
    <name type="scientific">Cohnella kolymensis</name>
    <dbReference type="NCBI Taxonomy" id="1590652"/>
    <lineage>
        <taxon>Bacteria</taxon>
        <taxon>Bacillati</taxon>
        <taxon>Bacillota</taxon>
        <taxon>Bacilli</taxon>
        <taxon>Bacillales</taxon>
        <taxon>Paenibacillaceae</taxon>
        <taxon>Cohnella</taxon>
    </lineage>
</organism>
<dbReference type="Proteomes" id="UP000054526">
    <property type="component" value="Unassembled WGS sequence"/>
</dbReference>
<gene>
    <name evidence="1" type="ORF">SD71_04515</name>
</gene>
<evidence type="ECO:0008006" key="3">
    <source>
        <dbReference type="Google" id="ProtNLM"/>
    </source>
</evidence>
<reference evidence="1 2" key="1">
    <citation type="submission" date="2014-12" db="EMBL/GenBank/DDBJ databases">
        <title>Draft genome sequence of Cohnella kolymensis strain B-2846.</title>
        <authorList>
            <person name="Karlyshev A.V."/>
            <person name="Kudryashova E.B."/>
        </authorList>
    </citation>
    <scope>NUCLEOTIDE SEQUENCE [LARGE SCALE GENOMIC DNA]</scope>
    <source>
        <strain evidence="1 2">VKM B-2846</strain>
    </source>
</reference>
<proteinExistence type="predicted"/>
<dbReference type="EMBL" id="JXAL01000003">
    <property type="protein sequence ID" value="KIL36969.1"/>
    <property type="molecule type" value="Genomic_DNA"/>
</dbReference>
<name>A0ABR5A7G3_9BACL</name>
<evidence type="ECO:0000313" key="2">
    <source>
        <dbReference type="Proteomes" id="UP000054526"/>
    </source>
</evidence>